<comment type="caution">
    <text evidence="1">The sequence shown here is derived from an EMBL/GenBank/DDBJ whole genome shotgun (WGS) entry which is preliminary data.</text>
</comment>
<keyword evidence="2" id="KW-1185">Reference proteome</keyword>
<evidence type="ECO:0000313" key="2">
    <source>
        <dbReference type="Proteomes" id="UP000036367"/>
    </source>
</evidence>
<accession>A0A0J1BLX6</accession>
<evidence type="ECO:0000313" key="1">
    <source>
        <dbReference type="EMBL" id="KLU07485.1"/>
    </source>
</evidence>
<dbReference type="RefSeq" id="WP_150122466.1">
    <property type="nucleotide sequence ID" value="NZ_LECT01000006.1"/>
</dbReference>
<dbReference type="Proteomes" id="UP000036367">
    <property type="component" value="Unassembled WGS sequence"/>
</dbReference>
<gene>
    <name evidence="1" type="ORF">RISK_000563</name>
</gene>
<reference evidence="1" key="1">
    <citation type="submission" date="2015-05" db="EMBL/GenBank/DDBJ databases">
        <title>Permanent draft genome of Rhodopirellula islandicus K833.</title>
        <authorList>
            <person name="Kizina J."/>
            <person name="Richter M."/>
            <person name="Glockner F.O."/>
            <person name="Harder J."/>
        </authorList>
    </citation>
    <scope>NUCLEOTIDE SEQUENCE [LARGE SCALE GENOMIC DNA]</scope>
    <source>
        <strain evidence="1">K833</strain>
    </source>
</reference>
<dbReference type="EMBL" id="LECT01000006">
    <property type="protein sequence ID" value="KLU07485.1"/>
    <property type="molecule type" value="Genomic_DNA"/>
</dbReference>
<proteinExistence type="predicted"/>
<name>A0A0J1BLX6_RHOIS</name>
<sequence>MTYDDDVIVRYHDEMTFVNATVEGELPTATIQSLAADRRSKLARVENWQDNASVIDESVATLPAADSLIDACNQLYSSEFAGMCLAM</sequence>
<protein>
    <submittedName>
        <fullName evidence="1">Uncharacterized protein</fullName>
    </submittedName>
</protein>
<organism evidence="1 2">
    <name type="scientific">Rhodopirellula islandica</name>
    <dbReference type="NCBI Taxonomy" id="595434"/>
    <lineage>
        <taxon>Bacteria</taxon>
        <taxon>Pseudomonadati</taxon>
        <taxon>Planctomycetota</taxon>
        <taxon>Planctomycetia</taxon>
        <taxon>Pirellulales</taxon>
        <taxon>Pirellulaceae</taxon>
        <taxon>Rhodopirellula</taxon>
    </lineage>
</organism>
<dbReference type="AlphaFoldDB" id="A0A0J1BLX6"/>